<dbReference type="Gene3D" id="1.25.40.10">
    <property type="entry name" value="Tetratricopeptide repeat domain"/>
    <property type="match status" value="1"/>
</dbReference>
<evidence type="ECO:0000256" key="1">
    <source>
        <dbReference type="PROSITE-ProRule" id="PRU00024"/>
    </source>
</evidence>
<protein>
    <recommendedName>
        <fullName evidence="6">B box-type domain-containing protein</fullName>
    </recommendedName>
</protein>
<dbReference type="PROSITE" id="PS50132">
    <property type="entry name" value="RGS"/>
    <property type="match status" value="1"/>
</dbReference>
<dbReference type="InterPro" id="IPR011990">
    <property type="entry name" value="TPR-like_helical_dom_sf"/>
</dbReference>
<dbReference type="InterPro" id="IPR036305">
    <property type="entry name" value="RGS_sf"/>
</dbReference>
<dbReference type="InterPro" id="IPR000315">
    <property type="entry name" value="Znf_B-box"/>
</dbReference>
<dbReference type="EMBL" id="NBNE01001507">
    <property type="protein sequence ID" value="OWZ13731.1"/>
    <property type="molecule type" value="Genomic_DNA"/>
</dbReference>
<dbReference type="PROSITE" id="PS50119">
    <property type="entry name" value="ZF_BBOX"/>
    <property type="match status" value="1"/>
</dbReference>
<sequence length="475" mass="54905">MEKNDKDREQILAVKPRGRRNGLIAPLSLDPTRRKLPTCDNCQQRRARKRCPSCDQVLCDKCHARLHELANKRYHAYREFEPRYDLKAVFQTNQKSFQCAVLRSSNCVAETRTLLLGDNSIPTTNVSVEKHQRKTRVAKEKLISQMQINIPVAMAKHAAQVGEETIFSEPAELELAALYTTQKKYERARELLRQVEKLITDSLGILHPAILKVAIAKAQIAQVETSCFEQSANTMQDALSLFEGILPLDHKDILAATSMLLQSLDAQKKYHQGVIVCRQIYSLRLRALPPSHKCLTEICEHLDEFISKREKVLMSREDFISMEKIEQERKRLDELANECEKHLANFRHLILKDPDGLSIFLTFARQEFAEDLVTFWIAIEEFKQDESDYKTLRYRAIGAYLTYIKSRRIKVITAAQRKKIKKAITNPGKKYRQQFLTRCRHKSSSWSTRVCMFDTLHKPSQLRSCNAGVAHVRYC</sequence>
<evidence type="ECO:0000313" key="5">
    <source>
        <dbReference type="Proteomes" id="UP000198211"/>
    </source>
</evidence>
<evidence type="ECO:0000259" key="2">
    <source>
        <dbReference type="PROSITE" id="PS50119"/>
    </source>
</evidence>
<keyword evidence="1" id="KW-0862">Zinc</keyword>
<name>A0A225W7K9_9STRA</name>
<evidence type="ECO:0000259" key="3">
    <source>
        <dbReference type="PROSITE" id="PS50132"/>
    </source>
</evidence>
<comment type="caution">
    <text evidence="4">The sequence shown here is derived from an EMBL/GenBank/DDBJ whole genome shotgun (WGS) entry which is preliminary data.</text>
</comment>
<feature type="domain" description="RGS" evidence="3">
    <location>
        <begin position="350"/>
        <end position="404"/>
    </location>
</feature>
<dbReference type="STRING" id="4795.A0A225W7K9"/>
<evidence type="ECO:0008006" key="6">
    <source>
        <dbReference type="Google" id="ProtNLM"/>
    </source>
</evidence>
<dbReference type="InterPro" id="IPR016137">
    <property type="entry name" value="RGS"/>
</dbReference>
<gene>
    <name evidence="4" type="ORF">PHMEG_00012893</name>
</gene>
<reference evidence="5" key="1">
    <citation type="submission" date="2017-03" db="EMBL/GenBank/DDBJ databases">
        <title>Phytopthora megakarya and P. palmivora, two closely related causual agents of cacao black pod achieved similar genome size and gene model numbers by different mechanisms.</title>
        <authorList>
            <person name="Ali S."/>
            <person name="Shao J."/>
            <person name="Larry D.J."/>
            <person name="Kronmiller B."/>
            <person name="Shen D."/>
            <person name="Strem M.D."/>
            <person name="Melnick R.L."/>
            <person name="Guiltinan M.J."/>
            <person name="Tyler B.M."/>
            <person name="Meinhardt L.W."/>
            <person name="Bailey B.A."/>
        </authorList>
    </citation>
    <scope>NUCLEOTIDE SEQUENCE [LARGE SCALE GENOMIC DNA]</scope>
    <source>
        <strain evidence="5">zdho120</strain>
    </source>
</reference>
<dbReference type="SUPFAM" id="SSF48097">
    <property type="entry name" value="Regulator of G-protein signaling, RGS"/>
    <property type="match status" value="1"/>
</dbReference>
<dbReference type="Gene3D" id="1.10.167.10">
    <property type="entry name" value="Regulator of G-protein Signalling 4, domain 2"/>
    <property type="match status" value="1"/>
</dbReference>
<dbReference type="Pfam" id="PF00615">
    <property type="entry name" value="RGS"/>
    <property type="match status" value="1"/>
</dbReference>
<keyword evidence="1" id="KW-0479">Metal-binding</keyword>
<feature type="domain" description="B box-type" evidence="2">
    <location>
        <begin position="34"/>
        <end position="80"/>
    </location>
</feature>
<organism evidence="4 5">
    <name type="scientific">Phytophthora megakarya</name>
    <dbReference type="NCBI Taxonomy" id="4795"/>
    <lineage>
        <taxon>Eukaryota</taxon>
        <taxon>Sar</taxon>
        <taxon>Stramenopiles</taxon>
        <taxon>Oomycota</taxon>
        <taxon>Peronosporomycetes</taxon>
        <taxon>Peronosporales</taxon>
        <taxon>Peronosporaceae</taxon>
        <taxon>Phytophthora</taxon>
    </lineage>
</organism>
<accession>A0A225W7K9</accession>
<dbReference type="AlphaFoldDB" id="A0A225W7K9"/>
<proteinExistence type="predicted"/>
<keyword evidence="1" id="KW-0863">Zinc-finger</keyword>
<dbReference type="InterPro" id="IPR044926">
    <property type="entry name" value="RGS_subdomain_2"/>
</dbReference>
<evidence type="ECO:0000313" key="4">
    <source>
        <dbReference type="EMBL" id="OWZ13731.1"/>
    </source>
</evidence>
<dbReference type="OrthoDB" id="194358at2759"/>
<dbReference type="Proteomes" id="UP000198211">
    <property type="component" value="Unassembled WGS sequence"/>
</dbReference>
<keyword evidence="5" id="KW-1185">Reference proteome</keyword>
<dbReference type="CDD" id="cd19757">
    <property type="entry name" value="Bbox1"/>
    <property type="match status" value="1"/>
</dbReference>
<dbReference type="GO" id="GO:0008270">
    <property type="term" value="F:zinc ion binding"/>
    <property type="evidence" value="ECO:0007669"/>
    <property type="project" value="UniProtKB-KW"/>
</dbReference>